<dbReference type="GO" id="GO:0008289">
    <property type="term" value="F:lipid binding"/>
    <property type="evidence" value="ECO:0007669"/>
    <property type="project" value="UniProtKB-KW"/>
</dbReference>
<dbReference type="NCBIfam" id="TIGR00762">
    <property type="entry name" value="DegV"/>
    <property type="match status" value="1"/>
</dbReference>
<evidence type="ECO:0000256" key="1">
    <source>
        <dbReference type="ARBA" id="ARBA00023121"/>
    </source>
</evidence>
<accession>A0A412G626</accession>
<protein>
    <submittedName>
        <fullName evidence="2">DegV family protein</fullName>
    </submittedName>
</protein>
<reference evidence="2 3" key="1">
    <citation type="submission" date="2018-08" db="EMBL/GenBank/DDBJ databases">
        <title>A genome reference for cultivated species of the human gut microbiota.</title>
        <authorList>
            <person name="Zou Y."/>
            <person name="Xue W."/>
            <person name="Luo G."/>
        </authorList>
    </citation>
    <scope>NUCLEOTIDE SEQUENCE [LARGE SCALE GENOMIC DNA]</scope>
    <source>
        <strain evidence="2 3">AF24-29</strain>
    </source>
</reference>
<dbReference type="InterPro" id="IPR050270">
    <property type="entry name" value="DegV_domain_contain"/>
</dbReference>
<proteinExistence type="predicted"/>
<dbReference type="InterPro" id="IPR003797">
    <property type="entry name" value="DegV"/>
</dbReference>
<dbReference type="Pfam" id="PF02645">
    <property type="entry name" value="DegV"/>
    <property type="match status" value="1"/>
</dbReference>
<dbReference type="PANTHER" id="PTHR33434:SF2">
    <property type="entry name" value="FATTY ACID-BINDING PROTEIN TM_1468"/>
    <property type="match status" value="1"/>
</dbReference>
<comment type="caution">
    <text evidence="2">The sequence shown here is derived from an EMBL/GenBank/DDBJ whole genome shotgun (WGS) entry which is preliminary data.</text>
</comment>
<keyword evidence="1" id="KW-0446">Lipid-binding</keyword>
<keyword evidence="3" id="KW-1185">Reference proteome</keyword>
<dbReference type="Proteomes" id="UP000284178">
    <property type="component" value="Unassembled WGS sequence"/>
</dbReference>
<organism evidence="2 3">
    <name type="scientific">Holdemania filiformis</name>
    <dbReference type="NCBI Taxonomy" id="61171"/>
    <lineage>
        <taxon>Bacteria</taxon>
        <taxon>Bacillati</taxon>
        <taxon>Bacillota</taxon>
        <taxon>Erysipelotrichia</taxon>
        <taxon>Erysipelotrichales</taxon>
        <taxon>Erysipelotrichaceae</taxon>
        <taxon>Holdemania</taxon>
    </lineage>
</organism>
<dbReference type="PROSITE" id="PS51482">
    <property type="entry name" value="DEGV"/>
    <property type="match status" value="1"/>
</dbReference>
<dbReference type="InterPro" id="IPR043168">
    <property type="entry name" value="DegV_C"/>
</dbReference>
<evidence type="ECO:0000313" key="2">
    <source>
        <dbReference type="EMBL" id="RGR76777.1"/>
    </source>
</evidence>
<dbReference type="Gene3D" id="3.40.50.10170">
    <property type="match status" value="1"/>
</dbReference>
<dbReference type="SUPFAM" id="SSF82549">
    <property type="entry name" value="DAK1/DegV-like"/>
    <property type="match status" value="1"/>
</dbReference>
<evidence type="ECO:0000313" key="3">
    <source>
        <dbReference type="Proteomes" id="UP000284178"/>
    </source>
</evidence>
<dbReference type="PANTHER" id="PTHR33434">
    <property type="entry name" value="DEGV DOMAIN-CONTAINING PROTEIN DR_1986-RELATED"/>
    <property type="match status" value="1"/>
</dbReference>
<name>A0A412G626_9FIRM</name>
<gene>
    <name evidence="2" type="ORF">DWY25_00350</name>
</gene>
<dbReference type="AlphaFoldDB" id="A0A412G626"/>
<sequence length="301" mass="32923">MRCYNGLDFYIDIQTISRRRHDMTVRIITDSTTDVTPEAARQLKISVVALKVLFGHDEYRDGIDLNIEEFYAKLTGSGQLPTTSQPSPNDFLTEYEKAKAAGEEILVLTLSSQLSGTCQSAQLAKDYCEYEPIYIVDSLSATIGTQLLLREAIRLRDAGQSARQIAAQLDQLKSRIIVLAAVDTLEFLVKGGRLSKAAGFAGSLLGIHPMITLEEGKLSVLGKARGKKATLQLFWQQMEKLGMPDPQYEPIFGYTGNREAVSDLIAFLEEKAIVSSQVCGVGSVIGTHTGPGVSAIAYLRQ</sequence>
<dbReference type="Gene3D" id="3.30.1180.10">
    <property type="match status" value="1"/>
</dbReference>
<dbReference type="EMBL" id="QRUP01000001">
    <property type="protein sequence ID" value="RGR76777.1"/>
    <property type="molecule type" value="Genomic_DNA"/>
</dbReference>